<comment type="caution">
    <text evidence="1">The sequence shown here is derived from an EMBL/GenBank/DDBJ whole genome shotgun (WGS) entry which is preliminary data.</text>
</comment>
<dbReference type="AlphaFoldDB" id="A0A5C5HKS6"/>
<gene>
    <name evidence="1" type="ORF">FG567_002500</name>
</gene>
<dbReference type="Proteomes" id="UP000307596">
    <property type="component" value="Unassembled WGS sequence"/>
</dbReference>
<organism evidence="1 2">
    <name type="scientific">Salmonella enterica subsp. enterica serovar Give</name>
    <dbReference type="NCBI Taxonomy" id="46626"/>
    <lineage>
        <taxon>Bacteria</taxon>
        <taxon>Pseudomonadati</taxon>
        <taxon>Pseudomonadota</taxon>
        <taxon>Gammaproteobacteria</taxon>
        <taxon>Enterobacterales</taxon>
        <taxon>Enterobacteriaceae</taxon>
        <taxon>Salmonella</taxon>
    </lineage>
</organism>
<name>A0A5C5HKS6_SALET</name>
<dbReference type="EMBL" id="VDEI02000001">
    <property type="protein sequence ID" value="TRK46058.1"/>
    <property type="molecule type" value="Genomic_DNA"/>
</dbReference>
<proteinExistence type="predicted"/>
<reference evidence="1 2" key="1">
    <citation type="journal article" date="2019" name="Appl. Environ. Microbiol.">
        <title>Clinically Unreported Salmonellosis Outbreak Detected via Comparative Genomic Analysis of Municipal Wastewater Salmonella Isolates.</title>
        <authorList>
            <person name="Diemert S."/>
            <person name="Yan T."/>
        </authorList>
    </citation>
    <scope>NUCLEOTIDE SEQUENCE [LARGE SCALE GENOMIC DNA]</scope>
    <source>
        <strain evidence="1 2">HIY0008</strain>
    </source>
</reference>
<accession>A0A5C5HKS6</accession>
<evidence type="ECO:0000313" key="2">
    <source>
        <dbReference type="Proteomes" id="UP000307596"/>
    </source>
</evidence>
<sequence>MAKNEELKKFIFAQTVVYLSSVMADKSNRIPDKAGSQRILSDNFHNIYDWLLAEYEQLVD</sequence>
<evidence type="ECO:0000313" key="1">
    <source>
        <dbReference type="EMBL" id="TRK46058.1"/>
    </source>
</evidence>
<dbReference type="RefSeq" id="WP_080086725.1">
    <property type="nucleotide sequence ID" value="NZ_VDEI02000001.1"/>
</dbReference>
<protein>
    <submittedName>
        <fullName evidence="1">Uncharacterized protein</fullName>
    </submittedName>
</protein>